<accession>A0ABQ3ZYA0</accession>
<keyword evidence="2" id="KW-1185">Reference proteome</keyword>
<dbReference type="Proteomes" id="UP000603200">
    <property type="component" value="Unassembled WGS sequence"/>
</dbReference>
<comment type="caution">
    <text evidence="1">The sequence shown here is derived from an EMBL/GenBank/DDBJ whole genome shotgun (WGS) entry which is preliminary data.</text>
</comment>
<dbReference type="RefSeq" id="WP_203840616.1">
    <property type="nucleotide sequence ID" value="NZ_BAAATV010000013.1"/>
</dbReference>
<gene>
    <name evidence="1" type="ORF">Ahu01nite_066720</name>
</gene>
<reference evidence="1 2" key="1">
    <citation type="submission" date="2021-01" db="EMBL/GenBank/DDBJ databases">
        <title>Whole genome shotgun sequence of Actinoplanes humidus NBRC 14915.</title>
        <authorList>
            <person name="Komaki H."/>
            <person name="Tamura T."/>
        </authorList>
    </citation>
    <scope>NUCLEOTIDE SEQUENCE [LARGE SCALE GENOMIC DNA]</scope>
    <source>
        <strain evidence="1 2">NBRC 14915</strain>
    </source>
</reference>
<sequence length="253" mass="27329">MGVDLVEMQRGFAASAADTERVVTEAVTGRRGRGAVMLALSSPGARCVVLAQVRRDGFDEVTVVGAPDVDVCVALGFSVHGFGDWVKISPRDADVWPGDAAVAVAALATDIDLTRVGIAWREGCDDGRDVARARAALLAYFGASQQRFTLPRPIDQRRLLTYDPDGRLARAVIALSRPSGIEPASLRHLEECGIRTAADFVGVQIDYLSVRRTTYVIRRDGTPVQIRGIGPERALSLSFWRQRIDAGRAPLFG</sequence>
<name>A0ABQ3ZYA0_9ACTN</name>
<evidence type="ECO:0000313" key="1">
    <source>
        <dbReference type="EMBL" id="GIE23570.1"/>
    </source>
</evidence>
<evidence type="ECO:0000313" key="2">
    <source>
        <dbReference type="Proteomes" id="UP000603200"/>
    </source>
</evidence>
<dbReference type="EMBL" id="BOMN01000092">
    <property type="protein sequence ID" value="GIE23570.1"/>
    <property type="molecule type" value="Genomic_DNA"/>
</dbReference>
<proteinExistence type="predicted"/>
<organism evidence="1 2">
    <name type="scientific">Winogradskya humida</name>
    <dbReference type="NCBI Taxonomy" id="113566"/>
    <lineage>
        <taxon>Bacteria</taxon>
        <taxon>Bacillati</taxon>
        <taxon>Actinomycetota</taxon>
        <taxon>Actinomycetes</taxon>
        <taxon>Micromonosporales</taxon>
        <taxon>Micromonosporaceae</taxon>
        <taxon>Winogradskya</taxon>
    </lineage>
</organism>
<protein>
    <submittedName>
        <fullName evidence="1">Uncharacterized protein</fullName>
    </submittedName>
</protein>